<keyword evidence="3" id="KW-0808">Transferase</keyword>
<dbReference type="PROSITE" id="PS50042">
    <property type="entry name" value="CNMP_BINDING_3"/>
    <property type="match status" value="1"/>
</dbReference>
<keyword evidence="3" id="KW-0418">Kinase</keyword>
<dbReference type="InterPro" id="IPR000595">
    <property type="entry name" value="cNMP-bd_dom"/>
</dbReference>
<dbReference type="Gene3D" id="1.10.287.130">
    <property type="match status" value="1"/>
</dbReference>
<organism evidence="7 8">
    <name type="scientific">Streptomyces spinosisporus</name>
    <dbReference type="NCBI Taxonomy" id="2927582"/>
    <lineage>
        <taxon>Bacteria</taxon>
        <taxon>Bacillati</taxon>
        <taxon>Actinomycetota</taxon>
        <taxon>Actinomycetes</taxon>
        <taxon>Kitasatosporales</taxon>
        <taxon>Streptomycetaceae</taxon>
        <taxon>Streptomyces</taxon>
    </lineage>
</organism>
<evidence type="ECO:0000313" key="8">
    <source>
        <dbReference type="Proteomes" id="UP001165270"/>
    </source>
</evidence>
<sequence>MSGQLMPCSPQEISSLFLFEKLTPEQLGRLCSEGRVEQFEPGPVYTEGEPATCFYVMVEGTVVLYRRVGGDDVEVTRTSQPGVYSGAMQAYIGDRVRQVYNNSMRVTEPTRFFVLPADTFAAIMQEWFPMAVHLLEGLFFGSKSTQRAIGQRERLLALGSLSAGLTHELNNPAAAAVRATATLRERVGKMRHKLAVIAQGSYSPEVMANLIDIQERTAERVAKAPTLSPLEASDREDTVTDWLDDHDIQDGWRIAPTFVQAGLDVDWLDQIAAAVDEEILPNAIGWLNYTVETELLMDEINDSTTRISHLVDAAKQYSQLDRAPFQNADVHELLDSTLLMLGGKIGPRIEVVKDYDRTLPRIPAYPAELNQVWTNLIDNAVSAINSVGGEGTLTVRTAMEHDMLLVEFRDTGPGVPKEIRGRIFDPFFTTKPVGEGTGLGLDISWRIVVNKHHGTLQVESEPGDTRFQVLLPLTAPADETSEEPV</sequence>
<dbReference type="InterPro" id="IPR003594">
    <property type="entry name" value="HATPase_dom"/>
</dbReference>
<dbReference type="PROSITE" id="PS50109">
    <property type="entry name" value="HIS_KIN"/>
    <property type="match status" value="1"/>
</dbReference>
<dbReference type="InterPro" id="IPR014710">
    <property type="entry name" value="RmlC-like_jellyroll"/>
</dbReference>
<evidence type="ECO:0000313" key="7">
    <source>
        <dbReference type="EMBL" id="MCI3242328.1"/>
    </source>
</evidence>
<dbReference type="SMART" id="SM00100">
    <property type="entry name" value="cNMP"/>
    <property type="match status" value="1"/>
</dbReference>
<comment type="caution">
    <text evidence="7">The sequence shown here is derived from an EMBL/GenBank/DDBJ whole genome shotgun (WGS) entry which is preliminary data.</text>
</comment>
<evidence type="ECO:0000256" key="4">
    <source>
        <dbReference type="ARBA" id="ARBA00023012"/>
    </source>
</evidence>
<reference evidence="7" key="1">
    <citation type="submission" date="2022-03" db="EMBL/GenBank/DDBJ databases">
        <title>Streptomyces 7R015 and 7R016 isolated from Barleria lupulina in Thailand.</title>
        <authorList>
            <person name="Kanchanasin P."/>
            <person name="Phongsopitanun W."/>
            <person name="Tanasupawat S."/>
        </authorList>
    </citation>
    <scope>NUCLEOTIDE SEQUENCE</scope>
    <source>
        <strain evidence="7">7R016</strain>
    </source>
</reference>
<dbReference type="Proteomes" id="UP001165270">
    <property type="component" value="Unassembled WGS sequence"/>
</dbReference>
<dbReference type="InterPro" id="IPR036890">
    <property type="entry name" value="HATPase_C_sf"/>
</dbReference>
<protein>
    <recommendedName>
        <fullName evidence="2">histidine kinase</fullName>
        <ecNumber evidence="2">2.7.13.3</ecNumber>
    </recommendedName>
</protein>
<feature type="domain" description="Histidine kinase" evidence="6">
    <location>
        <begin position="296"/>
        <end position="475"/>
    </location>
</feature>
<dbReference type="SMART" id="SM00387">
    <property type="entry name" value="HATPase_c"/>
    <property type="match status" value="1"/>
</dbReference>
<dbReference type="PANTHER" id="PTHR43065:SF48">
    <property type="entry name" value="HISTIDINE KINASE"/>
    <property type="match status" value="1"/>
</dbReference>
<name>A0ABS9XK03_9ACTN</name>
<gene>
    <name evidence="7" type="ORF">MQN93_21630</name>
</gene>
<evidence type="ECO:0000256" key="3">
    <source>
        <dbReference type="ARBA" id="ARBA00022777"/>
    </source>
</evidence>
<proteinExistence type="predicted"/>
<dbReference type="EC" id="2.7.13.3" evidence="2"/>
<comment type="catalytic activity">
    <reaction evidence="1">
        <text>ATP + protein L-histidine = ADP + protein N-phospho-L-histidine.</text>
        <dbReference type="EC" id="2.7.13.3"/>
    </reaction>
</comment>
<keyword evidence="7" id="KW-0547">Nucleotide-binding</keyword>
<dbReference type="InterPro" id="IPR005467">
    <property type="entry name" value="His_kinase_dom"/>
</dbReference>
<dbReference type="Pfam" id="PF02518">
    <property type="entry name" value="HATPase_c"/>
    <property type="match status" value="1"/>
</dbReference>
<dbReference type="InterPro" id="IPR018490">
    <property type="entry name" value="cNMP-bd_dom_sf"/>
</dbReference>
<evidence type="ECO:0000256" key="2">
    <source>
        <dbReference type="ARBA" id="ARBA00012438"/>
    </source>
</evidence>
<dbReference type="PRINTS" id="PR00344">
    <property type="entry name" value="BCTRLSENSOR"/>
</dbReference>
<evidence type="ECO:0000259" key="5">
    <source>
        <dbReference type="PROSITE" id="PS50042"/>
    </source>
</evidence>
<feature type="domain" description="Cyclic nucleotide-binding" evidence="5">
    <location>
        <begin position="18"/>
        <end position="124"/>
    </location>
</feature>
<keyword evidence="7" id="KW-0067">ATP-binding</keyword>
<dbReference type="Gene3D" id="3.30.565.10">
    <property type="entry name" value="Histidine kinase-like ATPase, C-terminal domain"/>
    <property type="match status" value="1"/>
</dbReference>
<evidence type="ECO:0000256" key="1">
    <source>
        <dbReference type="ARBA" id="ARBA00000085"/>
    </source>
</evidence>
<accession>A0ABS9XK03</accession>
<keyword evidence="8" id="KW-1185">Reference proteome</keyword>
<evidence type="ECO:0000259" key="6">
    <source>
        <dbReference type="PROSITE" id="PS50109"/>
    </source>
</evidence>
<dbReference type="InterPro" id="IPR004358">
    <property type="entry name" value="Sig_transdc_His_kin-like_C"/>
</dbReference>
<dbReference type="CDD" id="cd00038">
    <property type="entry name" value="CAP_ED"/>
    <property type="match status" value="1"/>
</dbReference>
<keyword evidence="4" id="KW-0902">Two-component regulatory system</keyword>
<dbReference type="GO" id="GO:0005524">
    <property type="term" value="F:ATP binding"/>
    <property type="evidence" value="ECO:0007669"/>
    <property type="project" value="UniProtKB-KW"/>
</dbReference>
<dbReference type="SUPFAM" id="SSF55874">
    <property type="entry name" value="ATPase domain of HSP90 chaperone/DNA topoisomerase II/histidine kinase"/>
    <property type="match status" value="1"/>
</dbReference>
<dbReference type="SUPFAM" id="SSF51206">
    <property type="entry name" value="cAMP-binding domain-like"/>
    <property type="match status" value="1"/>
</dbReference>
<dbReference type="EMBL" id="JALDAX010000008">
    <property type="protein sequence ID" value="MCI3242328.1"/>
    <property type="molecule type" value="Genomic_DNA"/>
</dbReference>
<dbReference type="Pfam" id="PF00027">
    <property type="entry name" value="cNMP_binding"/>
    <property type="match status" value="1"/>
</dbReference>
<dbReference type="RefSeq" id="WP_242710864.1">
    <property type="nucleotide sequence ID" value="NZ_JALDAX010000008.1"/>
</dbReference>
<dbReference type="Gene3D" id="2.60.120.10">
    <property type="entry name" value="Jelly Rolls"/>
    <property type="match status" value="1"/>
</dbReference>
<dbReference type="PANTHER" id="PTHR43065">
    <property type="entry name" value="SENSOR HISTIDINE KINASE"/>
    <property type="match status" value="1"/>
</dbReference>